<evidence type="ECO:0000256" key="3">
    <source>
        <dbReference type="ARBA" id="ARBA00023002"/>
    </source>
</evidence>
<evidence type="ECO:0000313" key="7">
    <source>
        <dbReference type="Proteomes" id="UP000009159"/>
    </source>
</evidence>
<dbReference type="InterPro" id="IPR036250">
    <property type="entry name" value="AcylCo_DH-like_C"/>
</dbReference>
<name>A1TCU5_MYCVP</name>
<dbReference type="GO" id="GO:0046949">
    <property type="term" value="P:fatty-acyl-CoA biosynthetic process"/>
    <property type="evidence" value="ECO:0007669"/>
    <property type="project" value="TreeGrafter"/>
</dbReference>
<keyword evidence="2" id="KW-0809">Transit peptide</keyword>
<dbReference type="KEGG" id="mva:Mvan_4218"/>
<dbReference type="PANTHER" id="PTHR42807:SF1">
    <property type="entry name" value="GLUTARYL-COA DEHYDROGENASE, MITOCHONDRIAL"/>
    <property type="match status" value="1"/>
</dbReference>
<evidence type="ECO:0000259" key="5">
    <source>
        <dbReference type="Pfam" id="PF00441"/>
    </source>
</evidence>
<evidence type="ECO:0000256" key="4">
    <source>
        <dbReference type="SAM" id="MobiDB-lite"/>
    </source>
</evidence>
<feature type="region of interest" description="Disordered" evidence="4">
    <location>
        <begin position="101"/>
        <end position="121"/>
    </location>
</feature>
<dbReference type="SUPFAM" id="SSF47203">
    <property type="entry name" value="Acyl-CoA dehydrogenase C-terminal domain-like"/>
    <property type="match status" value="1"/>
</dbReference>
<dbReference type="PANTHER" id="PTHR42807">
    <property type="entry name" value="GLUTARYL-COA DEHYDROGENASE, MITOCHONDRIAL"/>
    <property type="match status" value="1"/>
</dbReference>
<dbReference type="InterPro" id="IPR052033">
    <property type="entry name" value="Glutaryl-CoA_DH_mitochondrial"/>
</dbReference>
<dbReference type="AlphaFoldDB" id="A1TCU5"/>
<evidence type="ECO:0000256" key="2">
    <source>
        <dbReference type="ARBA" id="ARBA00022946"/>
    </source>
</evidence>
<dbReference type="STRING" id="350058.Mvan_4218"/>
<dbReference type="GO" id="GO:0004361">
    <property type="term" value="F:glutaryl-CoA dehydrogenase activity"/>
    <property type="evidence" value="ECO:0007669"/>
    <property type="project" value="TreeGrafter"/>
</dbReference>
<gene>
    <name evidence="6" type="ordered locus">Mvan_4218</name>
</gene>
<dbReference type="eggNOG" id="COG1960">
    <property type="taxonomic scope" value="Bacteria"/>
</dbReference>
<dbReference type="Pfam" id="PF00441">
    <property type="entry name" value="Acyl-CoA_dh_1"/>
    <property type="match status" value="1"/>
</dbReference>
<dbReference type="GO" id="GO:0033539">
    <property type="term" value="P:fatty acid beta-oxidation using acyl-CoA dehydrogenase"/>
    <property type="evidence" value="ECO:0007669"/>
    <property type="project" value="TreeGrafter"/>
</dbReference>
<dbReference type="HOGENOM" id="CLU_074085_0_0_11"/>
<feature type="domain" description="Acyl-CoA dehydrogenase/oxidase C-terminal" evidence="5">
    <location>
        <begin position="135"/>
        <end position="257"/>
    </location>
</feature>
<protein>
    <submittedName>
        <fullName evidence="6">Acyl-CoA dehydrogenase domain protein</fullName>
    </submittedName>
</protein>
<organism evidence="6 7">
    <name type="scientific">Mycolicibacterium vanbaalenii (strain DSM 7251 / JCM 13017 / BCRC 16820 / KCTC 9966 / NRRL B-24157 / PYR-1)</name>
    <name type="common">Mycobacterium vanbaalenii</name>
    <dbReference type="NCBI Taxonomy" id="350058"/>
    <lineage>
        <taxon>Bacteria</taxon>
        <taxon>Bacillati</taxon>
        <taxon>Actinomycetota</taxon>
        <taxon>Actinomycetes</taxon>
        <taxon>Mycobacteriales</taxon>
        <taxon>Mycobacteriaceae</taxon>
        <taxon>Mycolicibacterium</taxon>
    </lineage>
</organism>
<accession>A1TCU5</accession>
<dbReference type="GO" id="GO:0050660">
    <property type="term" value="F:flavin adenine dinucleotide binding"/>
    <property type="evidence" value="ECO:0007669"/>
    <property type="project" value="TreeGrafter"/>
</dbReference>
<proteinExistence type="predicted"/>
<dbReference type="EMBL" id="CP000511">
    <property type="protein sequence ID" value="ABM14995.1"/>
    <property type="molecule type" value="Genomic_DNA"/>
</dbReference>
<evidence type="ECO:0000313" key="6">
    <source>
        <dbReference type="EMBL" id="ABM14995.1"/>
    </source>
</evidence>
<reference evidence="6" key="1">
    <citation type="submission" date="2006-12" db="EMBL/GenBank/DDBJ databases">
        <title>Complete sequence of Mycobacterium vanbaalenii PYR-1.</title>
        <authorList>
            <consortium name="US DOE Joint Genome Institute"/>
            <person name="Copeland A."/>
            <person name="Lucas S."/>
            <person name="Lapidus A."/>
            <person name="Barry K."/>
            <person name="Detter J.C."/>
            <person name="Glavina del Rio T."/>
            <person name="Hammon N."/>
            <person name="Israni S."/>
            <person name="Dalin E."/>
            <person name="Tice H."/>
            <person name="Pitluck S."/>
            <person name="Singan V."/>
            <person name="Schmutz J."/>
            <person name="Larimer F."/>
            <person name="Land M."/>
            <person name="Hauser L."/>
            <person name="Kyrpides N."/>
            <person name="Anderson I.J."/>
            <person name="Miller C."/>
            <person name="Richardson P."/>
        </authorList>
    </citation>
    <scope>NUCLEOTIDE SEQUENCE [LARGE SCALE GENOMIC DNA]</scope>
    <source>
        <strain evidence="6">PYR-1</strain>
    </source>
</reference>
<keyword evidence="7" id="KW-1185">Reference proteome</keyword>
<keyword evidence="3" id="KW-0560">Oxidoreductase</keyword>
<sequence>MAPGMDEASLDMLEASLRKTMLSSSGPELDAALTEMGWADMLSEVPELAVPLVFRLLGETGSHASVLVDVVLHATGNTIGDTVELPLPYAGNGWVVWDRGGASEATGDDRSPESLDPTLGGLPLRREEEGYPIRLAEARVAVGWWLVGSARAMLSLARQHALDRVQFGKPIASFQAVRHRLAETLVAIEGAEATLSLPGADNPDLTALLAKAAAGKAALTAAMHCQQVLGGIGFTEEHHLHRHVKRALVLDGLLGSSRELTRRAGAGLRARGSAPRLAQL</sequence>
<dbReference type="Proteomes" id="UP000009159">
    <property type="component" value="Chromosome"/>
</dbReference>
<dbReference type="GO" id="GO:0000062">
    <property type="term" value="F:fatty-acyl-CoA binding"/>
    <property type="evidence" value="ECO:0007669"/>
    <property type="project" value="TreeGrafter"/>
</dbReference>
<evidence type="ECO:0000256" key="1">
    <source>
        <dbReference type="ARBA" id="ARBA00022630"/>
    </source>
</evidence>
<dbReference type="InterPro" id="IPR009075">
    <property type="entry name" value="AcylCo_DH/oxidase_C"/>
</dbReference>
<keyword evidence="1" id="KW-0285">Flavoprotein</keyword>
<dbReference type="Gene3D" id="1.20.140.10">
    <property type="entry name" value="Butyryl-CoA Dehydrogenase, subunit A, domain 3"/>
    <property type="match status" value="1"/>
</dbReference>